<evidence type="ECO:0000313" key="2">
    <source>
        <dbReference type="EMBL" id="CDH45596.1"/>
    </source>
</evidence>
<dbReference type="InterPro" id="IPR051699">
    <property type="entry name" value="Rpn/YhgA-like_nuclease"/>
</dbReference>
<dbReference type="AlphaFoldDB" id="A0A7U7GCG1"/>
<keyword evidence="3" id="KW-1185">Reference proteome</keyword>
<comment type="caution">
    <text evidence="2">The sequence shown here is derived from an EMBL/GenBank/DDBJ whole genome shotgun (WGS) entry which is preliminary data.</text>
</comment>
<protein>
    <recommendedName>
        <fullName evidence="1">Transposase (putative) YhgA-like domain-containing protein</fullName>
    </recommendedName>
</protein>
<evidence type="ECO:0000259" key="1">
    <source>
        <dbReference type="Pfam" id="PF04754"/>
    </source>
</evidence>
<dbReference type="InterPro" id="IPR006842">
    <property type="entry name" value="Transposase_31"/>
</dbReference>
<accession>A0A7U7GCG1</accession>
<dbReference type="PANTHER" id="PTHR34611">
    <property type="match status" value="1"/>
</dbReference>
<dbReference type="PANTHER" id="PTHR34611:SF2">
    <property type="entry name" value="INACTIVE RECOMBINATION-PROMOTING NUCLEASE-LIKE PROTEIN RPNE-RELATED"/>
    <property type="match status" value="1"/>
</dbReference>
<evidence type="ECO:0000313" key="3">
    <source>
        <dbReference type="Proteomes" id="UP000019184"/>
    </source>
</evidence>
<sequence length="127" mass="14763">MTPHPHDSSYKLLFSHPAMVEDLLTGFVHEDWVAELDFATLEKVPGSYVSDDLRPRADDVVWRVRWRGHWLYVYLLLEFQSDVDPWMAVRLLVYVGLLYQDLIRAGCLTPDGCLPPVLGQRRPRLRS</sequence>
<gene>
    <name evidence="2" type="ORF">BN874_2670002</name>
</gene>
<name>A0A7U7GCG1_9GAMM</name>
<dbReference type="Pfam" id="PF04754">
    <property type="entry name" value="Transposase_31"/>
    <property type="match status" value="1"/>
</dbReference>
<dbReference type="EMBL" id="CBTK010000187">
    <property type="protein sequence ID" value="CDH45596.1"/>
    <property type="molecule type" value="Genomic_DNA"/>
</dbReference>
<proteinExistence type="predicted"/>
<organism evidence="2 3">
    <name type="scientific">Candidatus Contendobacter odensis Run_B_J11</name>
    <dbReference type="NCBI Taxonomy" id="1400861"/>
    <lineage>
        <taxon>Bacteria</taxon>
        <taxon>Pseudomonadati</taxon>
        <taxon>Pseudomonadota</taxon>
        <taxon>Gammaproteobacteria</taxon>
        <taxon>Candidatus Competibacteraceae</taxon>
        <taxon>Candidatus Contendibacter</taxon>
    </lineage>
</organism>
<feature type="domain" description="Transposase (putative) YhgA-like" evidence="1">
    <location>
        <begin position="5"/>
        <end position="102"/>
    </location>
</feature>
<dbReference type="Proteomes" id="UP000019184">
    <property type="component" value="Unassembled WGS sequence"/>
</dbReference>
<reference evidence="2 3" key="1">
    <citation type="journal article" date="2014" name="ISME J.">
        <title>Candidatus Competibacter-lineage genomes retrieved from metagenomes reveal functional metabolic diversity.</title>
        <authorList>
            <person name="McIlroy S.J."/>
            <person name="Albertsen M."/>
            <person name="Andresen E.K."/>
            <person name="Saunders A.M."/>
            <person name="Kristiansen R."/>
            <person name="Stokholm-Bjerregaard M."/>
            <person name="Nielsen K.L."/>
            <person name="Nielsen P.H."/>
        </authorList>
    </citation>
    <scope>NUCLEOTIDE SEQUENCE [LARGE SCALE GENOMIC DNA]</scope>
    <source>
        <strain evidence="2 3">Run_B_J11</strain>
    </source>
</reference>